<dbReference type="EMBL" id="MN739022">
    <property type="protein sequence ID" value="QHT35497.1"/>
    <property type="molecule type" value="Genomic_DNA"/>
</dbReference>
<reference evidence="1" key="1">
    <citation type="journal article" date="2020" name="Nature">
        <title>Giant virus diversity and host interactions through global metagenomics.</title>
        <authorList>
            <person name="Schulz F."/>
            <person name="Roux S."/>
            <person name="Paez-Espino D."/>
            <person name="Jungbluth S."/>
            <person name="Walsh D.A."/>
            <person name="Denef V.J."/>
            <person name="McMahon K.D."/>
            <person name="Konstantinidis K.T."/>
            <person name="Eloe-Fadrosh E.A."/>
            <person name="Kyrpides N.C."/>
            <person name="Woyke T."/>
        </authorList>
    </citation>
    <scope>NUCLEOTIDE SEQUENCE</scope>
    <source>
        <strain evidence="1">GVMAG-M-3300009180-45</strain>
    </source>
</reference>
<name>A0A6C0F1T0_9ZZZZ</name>
<sequence>MEPFYTNFKALNDDQRRAKLDQILGFLRQHNANEEANAFQELRCCYPKFAFSPAELSFREYLAWGEVVKHQHHHIVRQIIAQG</sequence>
<organism evidence="1">
    <name type="scientific">viral metagenome</name>
    <dbReference type="NCBI Taxonomy" id="1070528"/>
    <lineage>
        <taxon>unclassified sequences</taxon>
        <taxon>metagenomes</taxon>
        <taxon>organismal metagenomes</taxon>
    </lineage>
</organism>
<evidence type="ECO:0000313" key="1">
    <source>
        <dbReference type="EMBL" id="QHT35497.1"/>
    </source>
</evidence>
<proteinExistence type="predicted"/>
<protein>
    <submittedName>
        <fullName evidence="1">Uncharacterized protein</fullName>
    </submittedName>
</protein>
<dbReference type="AlphaFoldDB" id="A0A6C0F1T0"/>
<accession>A0A6C0F1T0</accession>